<feature type="region of interest" description="Disordered" evidence="1">
    <location>
        <begin position="1851"/>
        <end position="1871"/>
    </location>
</feature>
<evidence type="ECO:0000256" key="2">
    <source>
        <dbReference type="SAM" id="Phobius"/>
    </source>
</evidence>
<dbReference type="Gene3D" id="3.50.4.10">
    <property type="entry name" value="Hepatocyte Growth Factor"/>
    <property type="match status" value="8"/>
</dbReference>
<feature type="domain" description="Apple" evidence="4">
    <location>
        <begin position="802"/>
        <end position="885"/>
    </location>
</feature>
<evidence type="ECO:0000313" key="7">
    <source>
        <dbReference type="Proteomes" id="UP000594260"/>
    </source>
</evidence>
<dbReference type="PROSITE" id="PS50948">
    <property type="entry name" value="PAN"/>
    <property type="match status" value="11"/>
</dbReference>
<feature type="domain" description="Apple" evidence="4">
    <location>
        <begin position="1037"/>
        <end position="1120"/>
    </location>
</feature>
<feature type="domain" description="Apple" evidence="4">
    <location>
        <begin position="488"/>
        <end position="567"/>
    </location>
</feature>
<evidence type="ECO:0000259" key="4">
    <source>
        <dbReference type="PROSITE" id="PS50948"/>
    </source>
</evidence>
<dbReference type="EnsemblMetazoa" id="XM_022803887">
    <property type="protein sequence ID" value="XP_022659622"/>
    <property type="gene ID" value="LOC111249681"/>
</dbReference>
<feature type="domain" description="Apple" evidence="4">
    <location>
        <begin position="28"/>
        <end position="113"/>
    </location>
</feature>
<feature type="domain" description="Apple" evidence="4">
    <location>
        <begin position="712"/>
        <end position="795"/>
    </location>
</feature>
<feature type="domain" description="Apple" evidence="4">
    <location>
        <begin position="299"/>
        <end position="386"/>
    </location>
</feature>
<keyword evidence="7" id="KW-1185">Reference proteome</keyword>
<keyword evidence="3" id="KW-0732">Signal</keyword>
<dbReference type="EnsemblMetazoa" id="XM_022803888">
    <property type="protein sequence ID" value="XP_022659623"/>
    <property type="gene ID" value="LOC111249681"/>
</dbReference>
<dbReference type="Proteomes" id="UP000594260">
    <property type="component" value="Unplaced"/>
</dbReference>
<evidence type="ECO:0000259" key="5">
    <source>
        <dbReference type="PROSITE" id="PS51034"/>
    </source>
</evidence>
<dbReference type="GeneID" id="111249681"/>
<feature type="domain" description="Apple" evidence="4">
    <location>
        <begin position="126"/>
        <end position="211"/>
    </location>
</feature>
<feature type="compositionally biased region" description="Basic and acidic residues" evidence="1">
    <location>
        <begin position="1851"/>
        <end position="1863"/>
    </location>
</feature>
<dbReference type="InterPro" id="IPR003609">
    <property type="entry name" value="Pan_app"/>
</dbReference>
<dbReference type="SMART" id="SM00473">
    <property type="entry name" value="PAN_AP"/>
    <property type="match status" value="11"/>
</dbReference>
<organism evidence="6 7">
    <name type="scientific">Varroa destructor</name>
    <name type="common">Honeybee mite</name>
    <dbReference type="NCBI Taxonomy" id="109461"/>
    <lineage>
        <taxon>Eukaryota</taxon>
        <taxon>Metazoa</taxon>
        <taxon>Ecdysozoa</taxon>
        <taxon>Arthropoda</taxon>
        <taxon>Chelicerata</taxon>
        <taxon>Arachnida</taxon>
        <taxon>Acari</taxon>
        <taxon>Parasitiformes</taxon>
        <taxon>Mesostigmata</taxon>
        <taxon>Gamasina</taxon>
        <taxon>Dermanyssoidea</taxon>
        <taxon>Varroidae</taxon>
        <taxon>Varroa</taxon>
    </lineage>
</organism>
<feature type="region of interest" description="Disordered" evidence="1">
    <location>
        <begin position="891"/>
        <end position="940"/>
    </location>
</feature>
<dbReference type="InterPro" id="IPR052774">
    <property type="entry name" value="Celegans_DevNeuronal_Protein"/>
</dbReference>
<dbReference type="Pfam" id="PF00024">
    <property type="entry name" value="PAN_1"/>
    <property type="match status" value="10"/>
</dbReference>
<feature type="domain" description="Apple" evidence="4">
    <location>
        <begin position="1128"/>
        <end position="1208"/>
    </location>
</feature>
<dbReference type="GO" id="GO:0009653">
    <property type="term" value="P:anatomical structure morphogenesis"/>
    <property type="evidence" value="ECO:0007669"/>
    <property type="project" value="TreeGrafter"/>
</dbReference>
<dbReference type="OMA" id="FHCEMEC"/>
<keyword evidence="2" id="KW-0472">Membrane</keyword>
<feature type="signal peptide" evidence="3">
    <location>
        <begin position="1"/>
        <end position="24"/>
    </location>
</feature>
<dbReference type="PANTHER" id="PTHR47327:SF9">
    <property type="entry name" value="NO MECHANORECEPTOR POTENTIAL A, ISOFORM A"/>
    <property type="match status" value="1"/>
</dbReference>
<name>A0A7M7JZW6_VARDE</name>
<dbReference type="KEGG" id="vde:111249681"/>
<evidence type="ECO:0000256" key="3">
    <source>
        <dbReference type="SAM" id="SignalP"/>
    </source>
</evidence>
<feature type="domain" description="Apple" evidence="4">
    <location>
        <begin position="395"/>
        <end position="481"/>
    </location>
</feature>
<feature type="compositionally biased region" description="Low complexity" evidence="1">
    <location>
        <begin position="910"/>
        <end position="922"/>
    </location>
</feature>
<dbReference type="PROSITE" id="PS51034">
    <property type="entry name" value="ZP_2"/>
    <property type="match status" value="1"/>
</dbReference>
<dbReference type="OrthoDB" id="6430118at2759"/>
<dbReference type="SMART" id="SM00241">
    <property type="entry name" value="ZP"/>
    <property type="match status" value="1"/>
</dbReference>
<reference evidence="6" key="1">
    <citation type="submission" date="2021-01" db="UniProtKB">
        <authorList>
            <consortium name="EnsemblMetazoa"/>
        </authorList>
    </citation>
    <scope>IDENTIFICATION</scope>
</reference>
<keyword evidence="2" id="KW-1133">Transmembrane helix</keyword>
<dbReference type="SUPFAM" id="SSF57414">
    <property type="entry name" value="Hairpin loop containing domain-like"/>
    <property type="match status" value="11"/>
</dbReference>
<dbReference type="RefSeq" id="XP_022659622.1">
    <property type="nucleotide sequence ID" value="XM_022803887.1"/>
</dbReference>
<keyword evidence="2" id="KW-0812">Transmembrane</keyword>
<dbReference type="InterPro" id="IPR001507">
    <property type="entry name" value="ZP_dom"/>
</dbReference>
<feature type="compositionally biased region" description="Polar residues" evidence="1">
    <location>
        <begin position="574"/>
        <end position="588"/>
    </location>
</feature>
<evidence type="ECO:0000256" key="1">
    <source>
        <dbReference type="SAM" id="MobiDB-lite"/>
    </source>
</evidence>
<feature type="transmembrane region" description="Helical" evidence="2">
    <location>
        <begin position="1910"/>
        <end position="1932"/>
    </location>
</feature>
<dbReference type="RefSeq" id="XP_022659623.1">
    <property type="nucleotide sequence ID" value="XM_022803888.1"/>
</dbReference>
<feature type="domain" description="Apple" evidence="4">
    <location>
        <begin position="620"/>
        <end position="705"/>
    </location>
</feature>
<dbReference type="InParanoid" id="A0A7M7JZW6"/>
<proteinExistence type="predicted"/>
<accession>A0A7M7JZW6</accession>
<dbReference type="PANTHER" id="PTHR47327">
    <property type="entry name" value="FI18240P1-RELATED"/>
    <property type="match status" value="1"/>
</dbReference>
<dbReference type="CDD" id="cd01099">
    <property type="entry name" value="PAN_AP_HGF"/>
    <property type="match status" value="5"/>
</dbReference>
<sequence>MWLHPCLWLEFIYFLAHSPLFANGQHSCFGGIESFEKTTGVGYGGQVVGTTILQQQDSALTRDCVNLCKQQSQCNSFTLNYVGYKCTSFQVTSQGRRELLVDNPSLNYFEKICFRGVQKNTFDALCGDRLWAFERVKESYLEGFIDREESNVKDKEECAKMCLLEDNFPCRSADFDEVQKLCKLSREDRRSQPQAFRQVPGSSRDYLENQCSATAPTSCRYETRVGVGVVSMDLLQFAQAVDDCQGQCDRETTFNCRAYSYMENRCYLSGDDTVSLSQSGLPPLTNAAYGEKKCITEQCTLGVFTYEKITGFVMRSAARTAIQLSSPGALGNTLECRQFCQSSGLDCPAFSVNYQNMRCDKLDRNSQGRTQELSPRAGENYFEKICLRGNFATACQGKAWAFERVLGMELVPTLYEKSFSHVLSRRDCEEHCLNEQAFNCRSAVYFDDTAECRLSRHDRRTQPDGVIKTSNPRINYLENQCIEETPTCPYEKTADAYPIYTDVVATTGIVSEQACESFCTTYPNFHCRSYAYYPSNGQCFISGDDRASAGPGSTNSRPGILFYERACKDNAAQTVSTGSPLSTDTGLNTIPPGVATRGPPPLPSPSPSVSTLYPPLVQSCLAGEKMTFARVSGYESAARPGAILLTSPSDGMTKDCLLKCQQREDCRSFTIDYKRHECFISGYYRATTPAHLRPAPAKSYFEGICVRANVPCGGRLWATERLVDQELAGTYPRDVTRYISMHDCERRCVEERTFICKAAVFDVNLQECKLFAEDRSHRAARLTYGRGMYYIENQCAILTAPCKYTAIERDVYMTHITRIVHGVTSTFHCELECNRESDFNCRSYTYVENGSLGPPQCLLSADNRQAVSPGILEYRSRSLYAEKDCRESSVTTLSSDNYNGRTTQDKHRGSLPGSHPSGSTPSPRQPSPANQVHTGFPSSDSPTFCSFDQYTYEKTIGYNLRFAPRDRIPTRATVGVVSDAYAECQRLGDRCRSFVVEYGDFQVASWLPLAAEDNRNALSVQTNAAYFEKVCFLERHCHKLWTFERMMNFEMRTTPERELSGIRRRAECEDYCLRERAFICKSATYQQSRQLCLLYSETRRSKANSVQRTNEDIDYLENMCAPESASTCVYQDTLGRFLPVIDRLTHAFTIQECQRLCDLERRFPCRSINYESVHHDCALSSEDLASYPLGNGGLIYRRFSIFSEKGSCEQVSVQCNQQDMVLTLNFDMPFHGRIYSRNNPNQCYVMGNGQTQMQYIISLGTRCGTTTEGPGKYVNEVMVQQHPVIMTDTDRNIRVVCSFEASDKTVTLASTLARNSIAGPFGGASGLDVTTGHRPTLSSIVANTAPPPTVGMRIVDHLGRDANAVGLGDELTLIIEIRDPESAFAIFARNLYARSSTGESLFLIDDRGCPVDAAVFPSLEPEFNNNKVLKSTFKAFRFPASGVVNFEVQIRFCQERCEPVRCHNSKESYGRRRKRSVTPITGEAKVNTTTTTIRVEESTTAKGESVAEYEGSSEEVTEEVIKQGRAVIPQDTTTDLYSASTTELPTTEQTFDITAEDSITNSKNSNIHIEDMGNTNVTSSIEDELKKPYGGYGLGGGKIYAKIFPEDIDVQVAAQSASARSSDGGTHRQPAITVESHVNMEPPPSRTRSLFLPVPEQGATFVQDNIPLHHLPPMRARYSAPSIPGWRMNPHGPHYHQELSRASRFYQVHWPAKQPPQQFYYRGIIRELPHIPEPPQLPKLFVAPRFPTGLDLVSTTYSNASENLIADSSETRSFEGKSISSEEGTTHAPEVLSIAKWNQGDALHEKTRSEDFVDGIRGNSVSQKESSLFQDTAKVEEFPLSMAIVVSDESKTPHDRNWDRETPTYRPPRARKKENSKVITNGPNHAAGAVLDEDALLEAEEVVCDTHTTVIVTAFIVSLVHIALACAGYLFWRWHRASFERSRALIHSLRSSGQPGLHGQQMFLGPTHPMNYQYLQHSSSSKDGPSREVHSLRSPVIYGTSEVSFRQVYGDFETPP</sequence>
<feature type="region of interest" description="Disordered" evidence="1">
    <location>
        <begin position="574"/>
        <end position="608"/>
    </location>
</feature>
<feature type="compositionally biased region" description="Polar residues" evidence="1">
    <location>
        <begin position="891"/>
        <end position="902"/>
    </location>
</feature>
<evidence type="ECO:0000313" key="6">
    <source>
        <dbReference type="EnsemblMetazoa" id="XP_022659623"/>
    </source>
</evidence>
<feature type="domain" description="Apple" evidence="4">
    <location>
        <begin position="219"/>
        <end position="294"/>
    </location>
</feature>
<feature type="domain" description="ZP" evidence="5">
    <location>
        <begin position="1214"/>
        <end position="1469"/>
    </location>
</feature>
<protein>
    <submittedName>
        <fullName evidence="6">Uncharacterized protein</fullName>
    </submittedName>
</protein>
<feature type="chain" id="PRO_5036207265" evidence="3">
    <location>
        <begin position="25"/>
        <end position="2016"/>
    </location>
</feature>
<feature type="compositionally biased region" description="Polar residues" evidence="1">
    <location>
        <begin position="927"/>
        <end position="940"/>
    </location>
</feature>